<name>A0A3S0A6B0_9ENTE</name>
<proteinExistence type="predicted"/>
<evidence type="ECO:0000259" key="2">
    <source>
        <dbReference type="Pfam" id="PF13439"/>
    </source>
</evidence>
<accession>A0A3S0A6B0</accession>
<dbReference type="AlphaFoldDB" id="A0A3S0A6B0"/>
<feature type="domain" description="Glycosyltransferase subfamily 4-like N-terminal" evidence="2">
    <location>
        <begin position="44"/>
        <end position="140"/>
    </location>
</feature>
<dbReference type="OrthoDB" id="9802525at2"/>
<protein>
    <submittedName>
        <fullName evidence="3">Glycosyl transferase family 1</fullName>
    </submittedName>
</protein>
<dbReference type="PANTHER" id="PTHR45947:SF3">
    <property type="entry name" value="SULFOQUINOVOSYL TRANSFERASE SQD2"/>
    <property type="match status" value="1"/>
</dbReference>
<evidence type="ECO:0000259" key="1">
    <source>
        <dbReference type="Pfam" id="PF00534"/>
    </source>
</evidence>
<feature type="domain" description="Glycosyl transferase family 1" evidence="1">
    <location>
        <begin position="152"/>
        <end position="299"/>
    </location>
</feature>
<organism evidence="3 4">
    <name type="scientific">Vagococcus humatus</name>
    <dbReference type="NCBI Taxonomy" id="1889241"/>
    <lineage>
        <taxon>Bacteria</taxon>
        <taxon>Bacillati</taxon>
        <taxon>Bacillota</taxon>
        <taxon>Bacilli</taxon>
        <taxon>Lactobacillales</taxon>
        <taxon>Enterococcaceae</taxon>
        <taxon>Vagococcus</taxon>
    </lineage>
</organism>
<dbReference type="InterPro" id="IPR050194">
    <property type="entry name" value="Glycosyltransferase_grp1"/>
</dbReference>
<dbReference type="InterPro" id="IPR001296">
    <property type="entry name" value="Glyco_trans_1"/>
</dbReference>
<comment type="caution">
    <text evidence="3">The sequence shown here is derived from an EMBL/GenBank/DDBJ whole genome shotgun (WGS) entry which is preliminary data.</text>
</comment>
<dbReference type="Proteomes" id="UP000277864">
    <property type="component" value="Unassembled WGS sequence"/>
</dbReference>
<dbReference type="PANTHER" id="PTHR45947">
    <property type="entry name" value="SULFOQUINOVOSYL TRANSFERASE SQD2"/>
    <property type="match status" value="1"/>
</dbReference>
<keyword evidence="3" id="KW-0808">Transferase</keyword>
<gene>
    <name evidence="3" type="ORF">C7P63_02380</name>
</gene>
<dbReference type="EMBL" id="PXZH01000001">
    <property type="protein sequence ID" value="RST89944.1"/>
    <property type="molecule type" value="Genomic_DNA"/>
</dbReference>
<dbReference type="SUPFAM" id="SSF53756">
    <property type="entry name" value="UDP-Glycosyltransferase/glycogen phosphorylase"/>
    <property type="match status" value="1"/>
</dbReference>
<dbReference type="GO" id="GO:0016757">
    <property type="term" value="F:glycosyltransferase activity"/>
    <property type="evidence" value="ECO:0007669"/>
    <property type="project" value="InterPro"/>
</dbReference>
<dbReference type="RefSeq" id="WP_125942558.1">
    <property type="nucleotide sequence ID" value="NZ_PXZH01000001.1"/>
</dbReference>
<dbReference type="Pfam" id="PF00534">
    <property type="entry name" value="Glycos_transf_1"/>
    <property type="match status" value="1"/>
</dbReference>
<evidence type="ECO:0000313" key="4">
    <source>
        <dbReference type="Proteomes" id="UP000277864"/>
    </source>
</evidence>
<dbReference type="Gene3D" id="3.40.50.2000">
    <property type="entry name" value="Glycogen Phosphorylase B"/>
    <property type="match status" value="2"/>
</dbReference>
<dbReference type="Pfam" id="PF13439">
    <property type="entry name" value="Glyco_transf_4"/>
    <property type="match status" value="1"/>
</dbReference>
<reference evidence="3 4" key="1">
    <citation type="submission" date="2018-03" db="EMBL/GenBank/DDBJ databases">
        <authorList>
            <person name="Gulvik C.A."/>
        </authorList>
    </citation>
    <scope>NUCLEOTIDE SEQUENCE [LARGE SCALE GENOMIC DNA]</scope>
    <source>
        <strain evidence="3 4">JCM 31581</strain>
    </source>
</reference>
<evidence type="ECO:0000313" key="3">
    <source>
        <dbReference type="EMBL" id="RST89944.1"/>
    </source>
</evidence>
<sequence>MKVLLYFEDAKWLAQSGIGRALEHQKRALTEVGIDYTTDPHCTDYDILHINTYSLNSTRMVKRARKMGKKVIYHAHSTEEDFRNSFIGSNQLAPFVKRRLIRLYSMADVVITPSAYSKKLLEGYGLTLPIFAVSNGVDMEKYQPNPQKEQQFKEYFQIKPDEKVVICVGLFFNRKGILDFVEVAKSLPEYRFIWFGHTPMWSIPSEIRQVVTKDHPKNVVFPGYIKGDIIEGAYSASDLFFFPSYEETEGIVVLEALASQQTILIRDIPVYAGLTDQLHCYKGQDNQAFKEIITGVLEGHLPDTKQAGYQFVQDKSIESVGQELKQIYELVQQTSEFEPLDSIQI</sequence>
<dbReference type="InterPro" id="IPR028098">
    <property type="entry name" value="Glyco_trans_4-like_N"/>
</dbReference>
<dbReference type="CDD" id="cd03801">
    <property type="entry name" value="GT4_PimA-like"/>
    <property type="match status" value="1"/>
</dbReference>
<keyword evidence="4" id="KW-1185">Reference proteome</keyword>